<dbReference type="InterPro" id="IPR036388">
    <property type="entry name" value="WH-like_DNA-bd_sf"/>
</dbReference>
<reference evidence="8" key="1">
    <citation type="submission" date="2017-02" db="EMBL/GenBank/DDBJ databases">
        <authorList>
            <person name="Varghese N."/>
            <person name="Submissions S."/>
        </authorList>
    </citation>
    <scope>NUCLEOTIDE SEQUENCE [LARGE SCALE GENOMIC DNA]</scope>
    <source>
        <strain evidence="8">DSM 22224</strain>
    </source>
</reference>
<feature type="domain" description="RNA polymerase sigma factor 70 region 4 type 2" evidence="6">
    <location>
        <begin position="124"/>
        <end position="175"/>
    </location>
</feature>
<dbReference type="InterPro" id="IPR014284">
    <property type="entry name" value="RNA_pol_sigma-70_dom"/>
</dbReference>
<dbReference type="Gene3D" id="1.10.1740.10">
    <property type="match status" value="1"/>
</dbReference>
<keyword evidence="8" id="KW-1185">Reference proteome</keyword>
<evidence type="ECO:0000256" key="2">
    <source>
        <dbReference type="ARBA" id="ARBA00023015"/>
    </source>
</evidence>
<dbReference type="PANTHER" id="PTHR43133">
    <property type="entry name" value="RNA POLYMERASE ECF-TYPE SIGMA FACTO"/>
    <property type="match status" value="1"/>
</dbReference>
<evidence type="ECO:0000256" key="3">
    <source>
        <dbReference type="ARBA" id="ARBA00023082"/>
    </source>
</evidence>
<gene>
    <name evidence="7" type="ORF">SAMN04488128_103427</name>
</gene>
<evidence type="ECO:0000259" key="5">
    <source>
        <dbReference type="Pfam" id="PF04542"/>
    </source>
</evidence>
<dbReference type="InterPro" id="IPR007627">
    <property type="entry name" value="RNA_pol_sigma70_r2"/>
</dbReference>
<comment type="similarity">
    <text evidence="1">Belongs to the sigma-70 factor family. ECF subfamily.</text>
</comment>
<dbReference type="OrthoDB" id="799938at2"/>
<dbReference type="CDD" id="cd06171">
    <property type="entry name" value="Sigma70_r4"/>
    <property type="match status" value="1"/>
</dbReference>
<dbReference type="SUPFAM" id="SSF88659">
    <property type="entry name" value="Sigma3 and sigma4 domains of RNA polymerase sigma factors"/>
    <property type="match status" value="1"/>
</dbReference>
<dbReference type="InterPro" id="IPR013324">
    <property type="entry name" value="RNA_pol_sigma_r3/r4-like"/>
</dbReference>
<protein>
    <submittedName>
        <fullName evidence="7">RNA polymerase sigma-70 factor, ECF subfamily</fullName>
    </submittedName>
</protein>
<dbReference type="NCBIfam" id="TIGR02985">
    <property type="entry name" value="Sig70_bacteroi1"/>
    <property type="match status" value="1"/>
</dbReference>
<dbReference type="GO" id="GO:0003677">
    <property type="term" value="F:DNA binding"/>
    <property type="evidence" value="ECO:0007669"/>
    <property type="project" value="InterPro"/>
</dbReference>
<dbReference type="Gene3D" id="1.10.10.10">
    <property type="entry name" value="Winged helix-like DNA-binding domain superfamily/Winged helix DNA-binding domain"/>
    <property type="match status" value="1"/>
</dbReference>
<keyword evidence="2" id="KW-0805">Transcription regulation</keyword>
<organism evidence="7 8">
    <name type="scientific">Chitinophaga eiseniae</name>
    <dbReference type="NCBI Taxonomy" id="634771"/>
    <lineage>
        <taxon>Bacteria</taxon>
        <taxon>Pseudomonadati</taxon>
        <taxon>Bacteroidota</taxon>
        <taxon>Chitinophagia</taxon>
        <taxon>Chitinophagales</taxon>
        <taxon>Chitinophagaceae</taxon>
        <taxon>Chitinophaga</taxon>
    </lineage>
</organism>
<accession>A0A1T4STI4</accession>
<dbReference type="InterPro" id="IPR013325">
    <property type="entry name" value="RNA_pol_sigma_r2"/>
</dbReference>
<dbReference type="GO" id="GO:0016987">
    <property type="term" value="F:sigma factor activity"/>
    <property type="evidence" value="ECO:0007669"/>
    <property type="project" value="UniProtKB-KW"/>
</dbReference>
<evidence type="ECO:0000256" key="4">
    <source>
        <dbReference type="ARBA" id="ARBA00023163"/>
    </source>
</evidence>
<dbReference type="InterPro" id="IPR014327">
    <property type="entry name" value="RNA_pol_sigma70_bacteroid"/>
</dbReference>
<evidence type="ECO:0000259" key="6">
    <source>
        <dbReference type="Pfam" id="PF08281"/>
    </source>
</evidence>
<keyword evidence="3" id="KW-0731">Sigma factor</keyword>
<dbReference type="SUPFAM" id="SSF88946">
    <property type="entry name" value="Sigma2 domain of RNA polymerase sigma factors"/>
    <property type="match status" value="1"/>
</dbReference>
<evidence type="ECO:0000313" key="8">
    <source>
        <dbReference type="Proteomes" id="UP000190367"/>
    </source>
</evidence>
<dbReference type="AlphaFoldDB" id="A0A1T4STI4"/>
<evidence type="ECO:0000313" key="7">
    <source>
        <dbReference type="EMBL" id="SKA31201.1"/>
    </source>
</evidence>
<sequence>MSRSSIPDEREQLLAIAAGNETAYTRMFNTYSQQVFNAAMLYLKDPAAAREVVQEIFMRVWLKREALDAIDDFSDYLFILTRNHIYDSFRKQQVKQKAMAYLGMQEPGYANDTDHVVQDHQYQQILHDAIDSLPPARKKIYLARKQGLSNEEISHQLNISVHTVKKQLQLALRSLRSIIKQQLHNFWFF</sequence>
<dbReference type="NCBIfam" id="TIGR02937">
    <property type="entry name" value="sigma70-ECF"/>
    <property type="match status" value="1"/>
</dbReference>
<dbReference type="STRING" id="634771.SAMN04488128_103427"/>
<evidence type="ECO:0000256" key="1">
    <source>
        <dbReference type="ARBA" id="ARBA00010641"/>
    </source>
</evidence>
<feature type="domain" description="RNA polymerase sigma-70 region 2" evidence="5">
    <location>
        <begin position="27"/>
        <end position="93"/>
    </location>
</feature>
<keyword evidence="4" id="KW-0804">Transcription</keyword>
<dbReference type="RefSeq" id="WP_143313017.1">
    <property type="nucleotide sequence ID" value="NZ_FUWZ01000003.1"/>
</dbReference>
<dbReference type="EMBL" id="FUWZ01000003">
    <property type="protein sequence ID" value="SKA31201.1"/>
    <property type="molecule type" value="Genomic_DNA"/>
</dbReference>
<dbReference type="Proteomes" id="UP000190367">
    <property type="component" value="Unassembled WGS sequence"/>
</dbReference>
<name>A0A1T4STI4_9BACT</name>
<proteinExistence type="inferred from homology"/>
<dbReference type="Pfam" id="PF08281">
    <property type="entry name" value="Sigma70_r4_2"/>
    <property type="match status" value="1"/>
</dbReference>
<dbReference type="InterPro" id="IPR013249">
    <property type="entry name" value="RNA_pol_sigma70_r4_t2"/>
</dbReference>
<dbReference type="InterPro" id="IPR039425">
    <property type="entry name" value="RNA_pol_sigma-70-like"/>
</dbReference>
<dbReference type="PANTHER" id="PTHR43133:SF46">
    <property type="entry name" value="RNA POLYMERASE SIGMA-70 FACTOR ECF SUBFAMILY"/>
    <property type="match status" value="1"/>
</dbReference>
<dbReference type="Pfam" id="PF04542">
    <property type="entry name" value="Sigma70_r2"/>
    <property type="match status" value="1"/>
</dbReference>
<dbReference type="GO" id="GO:0006352">
    <property type="term" value="P:DNA-templated transcription initiation"/>
    <property type="evidence" value="ECO:0007669"/>
    <property type="project" value="InterPro"/>
</dbReference>